<reference evidence="2" key="1">
    <citation type="journal article" date="2019" name="Environ. Microbiol.">
        <title>Fungal ecological strategies reflected in gene transcription - a case study of two litter decomposers.</title>
        <authorList>
            <person name="Barbi F."/>
            <person name="Kohler A."/>
            <person name="Barry K."/>
            <person name="Baskaran P."/>
            <person name="Daum C."/>
            <person name="Fauchery L."/>
            <person name="Ihrmark K."/>
            <person name="Kuo A."/>
            <person name="LaButti K."/>
            <person name="Lipzen A."/>
            <person name="Morin E."/>
            <person name="Grigoriev I.V."/>
            <person name="Henrissat B."/>
            <person name="Lindahl B."/>
            <person name="Martin F."/>
        </authorList>
    </citation>
    <scope>NUCLEOTIDE SEQUENCE</scope>
    <source>
        <strain evidence="2">JB14</strain>
    </source>
</reference>
<evidence type="ECO:0000256" key="1">
    <source>
        <dbReference type="SAM" id="MobiDB-lite"/>
    </source>
</evidence>
<dbReference type="EMBL" id="ML769700">
    <property type="protein sequence ID" value="KAE9389372.1"/>
    <property type="molecule type" value="Genomic_DNA"/>
</dbReference>
<feature type="compositionally biased region" description="Basic and acidic residues" evidence="1">
    <location>
        <begin position="192"/>
        <end position="205"/>
    </location>
</feature>
<evidence type="ECO:0000313" key="2">
    <source>
        <dbReference type="EMBL" id="KAE9389372.1"/>
    </source>
</evidence>
<keyword evidence="3" id="KW-1185">Reference proteome</keyword>
<sequence length="359" mass="39019">MAPKSKPLPKPATGKDYSFELLTDKDFIQRTTNSLSFLSTADCFLDAVKAFVQKGNSPEALAVLWTTAFALGQGRLADSLLVNKEQIFEEGRKKGLNEGKKDCMEIRDLGWEEGRKYGYGLGRSTGESEGRLVGLDEGKHLGIEEGCHLAKTDGPPLSLDVKKMLQDAKDTSWEVGRQYGLHQGRTLGEEEGQQKGFEEGRKDMKGSYSNGHRAGWKGEKESGEAQGIEIERKAWTNAGHSLSGECCAGHFPAPPHSSVGIETKPIHIPASPQHVHISVLTMPPPTQVSTATGTKPEFETPLSNAIVASSRTDWADEVTSILIPVSALSHPERGPRNLSALRSNSLHLFGSLQCHSHNN</sequence>
<accession>A0A6A4GU89</accession>
<protein>
    <recommendedName>
        <fullName evidence="4">Essential protein Yae1 N-terminal domain-containing protein</fullName>
    </recommendedName>
</protein>
<dbReference type="OrthoDB" id="3260303at2759"/>
<name>A0A6A4GU89_9AGAR</name>
<feature type="region of interest" description="Disordered" evidence="1">
    <location>
        <begin position="185"/>
        <end position="225"/>
    </location>
</feature>
<proteinExistence type="predicted"/>
<evidence type="ECO:0008006" key="4">
    <source>
        <dbReference type="Google" id="ProtNLM"/>
    </source>
</evidence>
<gene>
    <name evidence="2" type="ORF">BT96DRAFT_1003319</name>
</gene>
<dbReference type="AlphaFoldDB" id="A0A6A4GU89"/>
<organism evidence="2 3">
    <name type="scientific">Gymnopus androsaceus JB14</name>
    <dbReference type="NCBI Taxonomy" id="1447944"/>
    <lineage>
        <taxon>Eukaryota</taxon>
        <taxon>Fungi</taxon>
        <taxon>Dikarya</taxon>
        <taxon>Basidiomycota</taxon>
        <taxon>Agaricomycotina</taxon>
        <taxon>Agaricomycetes</taxon>
        <taxon>Agaricomycetidae</taxon>
        <taxon>Agaricales</taxon>
        <taxon>Marasmiineae</taxon>
        <taxon>Omphalotaceae</taxon>
        <taxon>Gymnopus</taxon>
    </lineage>
</organism>
<dbReference type="Proteomes" id="UP000799118">
    <property type="component" value="Unassembled WGS sequence"/>
</dbReference>
<evidence type="ECO:0000313" key="3">
    <source>
        <dbReference type="Proteomes" id="UP000799118"/>
    </source>
</evidence>
<feature type="compositionally biased region" description="Basic and acidic residues" evidence="1">
    <location>
        <begin position="216"/>
        <end position="225"/>
    </location>
</feature>